<comment type="subcellular location">
    <subcellularLocation>
        <location evidence="1">Membrane</location>
        <topology evidence="1">Multi-pass membrane protein</topology>
    </subcellularLocation>
</comment>
<evidence type="ECO:0000313" key="9">
    <source>
        <dbReference type="Proteomes" id="UP000649617"/>
    </source>
</evidence>
<feature type="transmembrane region" description="Helical" evidence="6">
    <location>
        <begin position="101"/>
        <end position="119"/>
    </location>
</feature>
<dbReference type="InterPro" id="IPR018247">
    <property type="entry name" value="EF_Hand_1_Ca_BS"/>
</dbReference>
<accession>A0A812LFG0</accession>
<gene>
    <name evidence="8" type="primary">para</name>
    <name evidence="8" type="ORF">SPIL2461_LOCUS4338</name>
</gene>
<dbReference type="Pfam" id="PF13499">
    <property type="entry name" value="EF-hand_7"/>
    <property type="match status" value="1"/>
</dbReference>
<keyword evidence="4 6" id="KW-1133">Transmembrane helix</keyword>
<dbReference type="InterPro" id="IPR005821">
    <property type="entry name" value="Ion_trans_dom"/>
</dbReference>
<feature type="transmembrane region" description="Helical" evidence="6">
    <location>
        <begin position="20"/>
        <end position="39"/>
    </location>
</feature>
<keyword evidence="9" id="KW-1185">Reference proteome</keyword>
<name>A0A812LFG0_SYMPI</name>
<keyword evidence="3" id="KW-0106">Calcium</keyword>
<evidence type="ECO:0000256" key="1">
    <source>
        <dbReference type="ARBA" id="ARBA00004141"/>
    </source>
</evidence>
<evidence type="ECO:0000256" key="6">
    <source>
        <dbReference type="SAM" id="Phobius"/>
    </source>
</evidence>
<keyword evidence="5 6" id="KW-0472">Membrane</keyword>
<dbReference type="GO" id="GO:0005509">
    <property type="term" value="F:calcium ion binding"/>
    <property type="evidence" value="ECO:0007669"/>
    <property type="project" value="InterPro"/>
</dbReference>
<proteinExistence type="predicted"/>
<dbReference type="GO" id="GO:0005216">
    <property type="term" value="F:monoatomic ion channel activity"/>
    <property type="evidence" value="ECO:0007669"/>
    <property type="project" value="InterPro"/>
</dbReference>
<dbReference type="SUPFAM" id="SSF47473">
    <property type="entry name" value="EF-hand"/>
    <property type="match status" value="1"/>
</dbReference>
<dbReference type="AlphaFoldDB" id="A0A812LFG0"/>
<evidence type="ECO:0000256" key="2">
    <source>
        <dbReference type="ARBA" id="ARBA00022692"/>
    </source>
</evidence>
<dbReference type="Gene3D" id="1.20.120.350">
    <property type="entry name" value="Voltage-gated potassium channels. Chain C"/>
    <property type="match status" value="1"/>
</dbReference>
<feature type="non-terminal residue" evidence="8">
    <location>
        <position position="409"/>
    </location>
</feature>
<dbReference type="EMBL" id="CAJNIZ010005643">
    <property type="protein sequence ID" value="CAE7243352.1"/>
    <property type="molecule type" value="Genomic_DNA"/>
</dbReference>
<dbReference type="Pfam" id="PF00520">
    <property type="entry name" value="Ion_trans"/>
    <property type="match status" value="1"/>
</dbReference>
<evidence type="ECO:0000313" key="8">
    <source>
        <dbReference type="EMBL" id="CAE7243352.1"/>
    </source>
</evidence>
<feature type="transmembrane region" description="Helical" evidence="6">
    <location>
        <begin position="206"/>
        <end position="227"/>
    </location>
</feature>
<dbReference type="GO" id="GO:0016020">
    <property type="term" value="C:membrane"/>
    <property type="evidence" value="ECO:0007669"/>
    <property type="project" value="UniProtKB-SubCell"/>
</dbReference>
<dbReference type="CDD" id="cd00051">
    <property type="entry name" value="EFh"/>
    <property type="match status" value="1"/>
</dbReference>
<comment type="caution">
    <text evidence="8">The sequence shown here is derived from an EMBL/GenBank/DDBJ whole genome shotgun (WGS) entry which is preliminary data.</text>
</comment>
<feature type="transmembrane region" description="Helical" evidence="6">
    <location>
        <begin position="164"/>
        <end position="186"/>
    </location>
</feature>
<sequence>APRSLCERIKHFVRSDHFDLAVGLLVTLNFFTMAMELQYDGLQAGYDLNMRFFDQTAETAWPWALDFFQVCRTIFLVFFTSEILLRFCFLRTEFFKTPFNVIDFAALLASIIELFSWTLPIDPTLLRLCRLAKLFRTIRVLKVSGMLDSLSLLARCMSSSGLTLVWSLLFLLVIQLIAAMIVCYMVRPYLENQAEDETRRQEVYKYYGTFTIAVLTLFEVFFANWAPACRVLVENISEWYSLLFLVYRCGIGFAVINVVNAVFVQQTMQVAKGDEEVLLMEKQKAEEKYLKNIGKIFQTLDTSGDGLLSWPEFELLLNDTKLKFVLDKLEIAAGDLKTLFDLLDDTGDGEISVDEFVEGITRFKGAAKSLDVGQLLLRSRRLERGIMNLEQHLLPESERNHTKNRASTA</sequence>
<feature type="transmembrane region" description="Helical" evidence="6">
    <location>
        <begin position="239"/>
        <end position="263"/>
    </location>
</feature>
<evidence type="ECO:0000259" key="7">
    <source>
        <dbReference type="PROSITE" id="PS50222"/>
    </source>
</evidence>
<dbReference type="PROSITE" id="PS50222">
    <property type="entry name" value="EF_HAND_2"/>
    <property type="match status" value="2"/>
</dbReference>
<evidence type="ECO:0000256" key="4">
    <source>
        <dbReference type="ARBA" id="ARBA00022989"/>
    </source>
</evidence>
<dbReference type="InterPro" id="IPR002048">
    <property type="entry name" value="EF_hand_dom"/>
</dbReference>
<dbReference type="PANTHER" id="PTHR46726:SF1">
    <property type="entry name" value="TWO-PORE CALCIUM CHANNEL 3"/>
    <property type="match status" value="1"/>
</dbReference>
<keyword evidence="2 6" id="KW-0812">Transmembrane</keyword>
<feature type="domain" description="EF-hand" evidence="7">
    <location>
        <begin position="331"/>
        <end position="366"/>
    </location>
</feature>
<dbReference type="InterPro" id="IPR027359">
    <property type="entry name" value="Volt_channel_dom_sf"/>
</dbReference>
<dbReference type="PANTHER" id="PTHR46726">
    <property type="entry name" value="TWO PORE CHANNEL 3"/>
    <property type="match status" value="1"/>
</dbReference>
<reference evidence="8" key="1">
    <citation type="submission" date="2021-02" db="EMBL/GenBank/DDBJ databases">
        <authorList>
            <person name="Dougan E. K."/>
            <person name="Rhodes N."/>
            <person name="Thang M."/>
            <person name="Chan C."/>
        </authorList>
    </citation>
    <scope>NUCLEOTIDE SEQUENCE</scope>
</reference>
<dbReference type="Proteomes" id="UP000649617">
    <property type="component" value="Unassembled WGS sequence"/>
</dbReference>
<dbReference type="PROSITE" id="PS00018">
    <property type="entry name" value="EF_HAND_1"/>
    <property type="match status" value="1"/>
</dbReference>
<dbReference type="SMART" id="SM00054">
    <property type="entry name" value="EFh"/>
    <property type="match status" value="2"/>
</dbReference>
<feature type="domain" description="EF-hand" evidence="7">
    <location>
        <begin position="288"/>
        <end position="323"/>
    </location>
</feature>
<evidence type="ECO:0000256" key="3">
    <source>
        <dbReference type="ARBA" id="ARBA00022837"/>
    </source>
</evidence>
<protein>
    <submittedName>
        <fullName evidence="8">Para protein</fullName>
    </submittedName>
</protein>
<evidence type="ECO:0000256" key="5">
    <source>
        <dbReference type="ARBA" id="ARBA00023136"/>
    </source>
</evidence>
<organism evidence="8 9">
    <name type="scientific">Symbiodinium pilosum</name>
    <name type="common">Dinoflagellate</name>
    <dbReference type="NCBI Taxonomy" id="2952"/>
    <lineage>
        <taxon>Eukaryota</taxon>
        <taxon>Sar</taxon>
        <taxon>Alveolata</taxon>
        <taxon>Dinophyceae</taxon>
        <taxon>Suessiales</taxon>
        <taxon>Symbiodiniaceae</taxon>
        <taxon>Symbiodinium</taxon>
    </lineage>
</organism>
<dbReference type="InterPro" id="IPR011992">
    <property type="entry name" value="EF-hand-dom_pair"/>
</dbReference>
<dbReference type="Gene3D" id="1.10.238.10">
    <property type="entry name" value="EF-hand"/>
    <property type="match status" value="1"/>
</dbReference>
<feature type="transmembrane region" description="Helical" evidence="6">
    <location>
        <begin position="67"/>
        <end position="89"/>
    </location>
</feature>
<dbReference type="SUPFAM" id="SSF81324">
    <property type="entry name" value="Voltage-gated potassium channels"/>
    <property type="match status" value="1"/>
</dbReference>
<dbReference type="Gene3D" id="1.10.287.70">
    <property type="match status" value="1"/>
</dbReference>
<dbReference type="OrthoDB" id="441710at2759"/>